<evidence type="ECO:0000256" key="3">
    <source>
        <dbReference type="ARBA" id="ARBA00022793"/>
    </source>
</evidence>
<organism evidence="8 9">
    <name type="scientific">Seohaeicola saemankumensis</name>
    <dbReference type="NCBI Taxonomy" id="481181"/>
    <lineage>
        <taxon>Bacteria</taxon>
        <taxon>Pseudomonadati</taxon>
        <taxon>Pseudomonadota</taxon>
        <taxon>Alphaproteobacteria</taxon>
        <taxon>Rhodobacterales</taxon>
        <taxon>Roseobacteraceae</taxon>
        <taxon>Seohaeicola</taxon>
    </lineage>
</organism>
<feature type="compositionally biased region" description="Basic residues" evidence="7">
    <location>
        <begin position="492"/>
        <end position="503"/>
    </location>
</feature>
<reference evidence="9" key="1">
    <citation type="journal article" date="2019" name="Int. J. Syst. Evol. Microbiol.">
        <title>The Global Catalogue of Microorganisms (GCM) 10K type strain sequencing project: providing services to taxonomists for standard genome sequencing and annotation.</title>
        <authorList>
            <consortium name="The Broad Institute Genomics Platform"/>
            <consortium name="The Broad Institute Genome Sequencing Center for Infectious Disease"/>
            <person name="Wu L."/>
            <person name="Ma J."/>
        </authorList>
    </citation>
    <scope>NUCLEOTIDE SEQUENCE [LARGE SCALE GENOMIC DNA]</scope>
    <source>
        <strain evidence="9">CCUG 55328</strain>
    </source>
</reference>
<dbReference type="InterPro" id="IPR002129">
    <property type="entry name" value="PyrdxlP-dep_de-COase"/>
</dbReference>
<dbReference type="Gene3D" id="1.20.1340.10">
    <property type="entry name" value="dopa decarboxylase, N-terminal domain"/>
    <property type="match status" value="1"/>
</dbReference>
<gene>
    <name evidence="8" type="ORF">ACFQ3C_02215</name>
</gene>
<dbReference type="PANTHER" id="PTHR11999:SF70">
    <property type="entry name" value="MIP05841P"/>
    <property type="match status" value="1"/>
</dbReference>
<dbReference type="SUPFAM" id="SSF53383">
    <property type="entry name" value="PLP-dependent transferases"/>
    <property type="match status" value="1"/>
</dbReference>
<evidence type="ECO:0000256" key="1">
    <source>
        <dbReference type="ARBA" id="ARBA00001933"/>
    </source>
</evidence>
<dbReference type="Gene3D" id="3.40.640.10">
    <property type="entry name" value="Type I PLP-dependent aspartate aminotransferase-like (Major domain)"/>
    <property type="match status" value="1"/>
</dbReference>
<evidence type="ECO:0000256" key="2">
    <source>
        <dbReference type="ARBA" id="ARBA00009533"/>
    </source>
</evidence>
<dbReference type="Pfam" id="PF00282">
    <property type="entry name" value="Pyridoxal_deC"/>
    <property type="match status" value="1"/>
</dbReference>
<sequence length="509" mass="55123">MTDPTLTDTLDPDDWNAMRQLAHQMLDDAVDRLKGIGDGPVWQPMPQAMRQQFDAPPPAGPEPLEDVYADVVGKLYPHAMGNVHPRFWIWYMGSGCLTGALADFLAAIDGSNLGAGNTGATLVDEQVTDWLRQMMGFPDGASGTLVNGGSMANIVGLTAARNSMAGIDLHRVGLTGMEAPLRFYASDQVHSCHMKAMNLLGLGSEALTCVPTDAAFRMDINALRAAIEADRNYGTRPACIIATAGTTNTGAIDDLSAIADLCREQGLWMHVDGCIGALFAIAPQSRHLVTGLARADSLALDLHKGLHAPFDVGCALLRDRKIHRATFAESAEYLQVATRGLAAAEFLHDYSPETTRGFRALKVWMMLRHHGTDTFGRILDRTVAQASYLTGLIDARPDLELMAPTATTIVCFRHNPGGMTEAELRAHNTEIMLDLQESGLAVIGDTTIRNRHCLRVAICNHRTRQDDLDLLVDAVLRIGAQVRERQAVSAQRTRKQAAPHKKSGAIAPL</sequence>
<accession>A0ABW3T9A1</accession>
<dbReference type="InterPro" id="IPR015422">
    <property type="entry name" value="PyrdxlP-dep_Trfase_small"/>
</dbReference>
<protein>
    <submittedName>
        <fullName evidence="8">Pyridoxal phosphate-dependent decarboxylase family protein</fullName>
    </submittedName>
</protein>
<keyword evidence="4 6" id="KW-0663">Pyridoxal phosphate</keyword>
<dbReference type="InterPro" id="IPR015421">
    <property type="entry name" value="PyrdxlP-dep_Trfase_major"/>
</dbReference>
<keyword evidence="9" id="KW-1185">Reference proteome</keyword>
<comment type="caution">
    <text evidence="8">The sequence shown here is derived from an EMBL/GenBank/DDBJ whole genome shotgun (WGS) entry which is preliminary data.</text>
</comment>
<proteinExistence type="inferred from homology"/>
<dbReference type="PANTHER" id="PTHR11999">
    <property type="entry name" value="GROUP II PYRIDOXAL-5-PHOSPHATE DECARBOXYLASE"/>
    <property type="match status" value="1"/>
</dbReference>
<feature type="region of interest" description="Disordered" evidence="7">
    <location>
        <begin position="487"/>
        <end position="509"/>
    </location>
</feature>
<evidence type="ECO:0000313" key="8">
    <source>
        <dbReference type="EMBL" id="MFD1193483.1"/>
    </source>
</evidence>
<dbReference type="InterPro" id="IPR010977">
    <property type="entry name" value="Aromatic_deC"/>
</dbReference>
<dbReference type="PRINTS" id="PR00800">
    <property type="entry name" value="YHDCRBOXLASE"/>
</dbReference>
<evidence type="ECO:0000313" key="9">
    <source>
        <dbReference type="Proteomes" id="UP001597151"/>
    </source>
</evidence>
<dbReference type="Gene3D" id="3.90.1150.10">
    <property type="entry name" value="Aspartate Aminotransferase, domain 1"/>
    <property type="match status" value="1"/>
</dbReference>
<comment type="cofactor">
    <cofactor evidence="1 6">
        <name>pyridoxal 5'-phosphate</name>
        <dbReference type="ChEBI" id="CHEBI:597326"/>
    </cofactor>
</comment>
<keyword evidence="5 6" id="KW-0456">Lyase</keyword>
<evidence type="ECO:0000256" key="6">
    <source>
        <dbReference type="RuleBase" id="RU000382"/>
    </source>
</evidence>
<name>A0ABW3T9A1_9RHOB</name>
<evidence type="ECO:0000256" key="5">
    <source>
        <dbReference type="ARBA" id="ARBA00023239"/>
    </source>
</evidence>
<keyword evidence="3" id="KW-0210">Decarboxylase</keyword>
<dbReference type="InterPro" id="IPR015424">
    <property type="entry name" value="PyrdxlP-dep_Trfase"/>
</dbReference>
<dbReference type="RefSeq" id="WP_380788793.1">
    <property type="nucleotide sequence ID" value="NZ_JBHTKR010000001.1"/>
</dbReference>
<comment type="similarity">
    <text evidence="2 6">Belongs to the group II decarboxylase family.</text>
</comment>
<dbReference type="Proteomes" id="UP001597151">
    <property type="component" value="Unassembled WGS sequence"/>
</dbReference>
<dbReference type="EMBL" id="JBHTKR010000001">
    <property type="protein sequence ID" value="MFD1193483.1"/>
    <property type="molecule type" value="Genomic_DNA"/>
</dbReference>
<evidence type="ECO:0000256" key="4">
    <source>
        <dbReference type="ARBA" id="ARBA00022898"/>
    </source>
</evidence>
<evidence type="ECO:0000256" key="7">
    <source>
        <dbReference type="SAM" id="MobiDB-lite"/>
    </source>
</evidence>